<dbReference type="UniPathway" id="UPA00219"/>
<protein>
    <recommendedName>
        <fullName evidence="8">L,D-TPase catalytic domain-containing protein</fullName>
    </recommendedName>
</protein>
<dbReference type="EMBL" id="LWDL01000012">
    <property type="protein sequence ID" value="OQW52649.1"/>
    <property type="molecule type" value="Genomic_DNA"/>
</dbReference>
<dbReference type="PROSITE" id="PS51257">
    <property type="entry name" value="PROKAR_LIPOPROTEIN"/>
    <property type="match status" value="1"/>
</dbReference>
<dbReference type="GO" id="GO:0009252">
    <property type="term" value="P:peptidoglycan biosynthetic process"/>
    <property type="evidence" value="ECO:0007669"/>
    <property type="project" value="UniProtKB-UniPathway"/>
</dbReference>
<feature type="active site" description="Proton donor/acceptor" evidence="7">
    <location>
        <position position="148"/>
    </location>
</feature>
<dbReference type="Pfam" id="PF03734">
    <property type="entry name" value="YkuD"/>
    <property type="match status" value="1"/>
</dbReference>
<evidence type="ECO:0000256" key="4">
    <source>
        <dbReference type="ARBA" id="ARBA00022960"/>
    </source>
</evidence>
<evidence type="ECO:0000259" key="8">
    <source>
        <dbReference type="PROSITE" id="PS52029"/>
    </source>
</evidence>
<keyword evidence="6 7" id="KW-0961">Cell wall biogenesis/degradation</keyword>
<evidence type="ECO:0000256" key="7">
    <source>
        <dbReference type="PROSITE-ProRule" id="PRU01373"/>
    </source>
</evidence>
<sequence>MTLSRIRILLTATLMLALGACSERSPLYTPKQLRAVSAETRELMDTLGIDKYAPILMRVFKAEGKLEVWKRTRKDERFALLKTYEICRWSGDLGPKRKEGDRQAPEGFYPITPPQLNPRSSYFLAFDTGYPNSFDRALDRTGSNLMVHGDCSSRGCFAMTDKQMQEIFALARDAFDGGQQAFQMQIMPFRMTPANMHRFRNNENIAFWRMIKEGSDHFEATLREPNVQVCGKRYVFDHQPLDPSARFSASEACPASQIPQSIASAVAEKRKAEAVKLAEILEHEHATKPHVTAQAGHTPLPVHAIYKSRQVIRASLPSAGPEALTLLPGAEAGPTTELKQIARGEIQPAAVPDSQAATENTTNAGAIAPAAVALATPPPPAGITPATTPVAAIATTQIANAPLVPAQQPAAAPPALATQSATLNAAPPPNAISSLFGNVISAFAPAEQRVEAIDGAPAPDAPRPLPSPLRSKLAGTATLAPAAAGTEPAKTQSDAGFLEKTFGALSLPGFGRSWPEP</sequence>
<dbReference type="GO" id="GO:0008360">
    <property type="term" value="P:regulation of cell shape"/>
    <property type="evidence" value="ECO:0007669"/>
    <property type="project" value="UniProtKB-UniRule"/>
</dbReference>
<dbReference type="Proteomes" id="UP000192872">
    <property type="component" value="Unassembled WGS sequence"/>
</dbReference>
<dbReference type="GO" id="GO:0004180">
    <property type="term" value="F:carboxypeptidase activity"/>
    <property type="evidence" value="ECO:0007669"/>
    <property type="project" value="UniProtKB-ARBA"/>
</dbReference>
<name>A0A1W9HYZ6_9HYPH</name>
<dbReference type="InterPro" id="IPR038063">
    <property type="entry name" value="Transpep_catalytic_dom"/>
</dbReference>
<comment type="caution">
    <text evidence="9">The sequence shown here is derived from an EMBL/GenBank/DDBJ whole genome shotgun (WGS) entry which is preliminary data.</text>
</comment>
<dbReference type="SUPFAM" id="SSF141523">
    <property type="entry name" value="L,D-transpeptidase catalytic domain-like"/>
    <property type="match status" value="1"/>
</dbReference>
<comment type="pathway">
    <text evidence="1 7">Cell wall biogenesis; peptidoglycan biosynthesis.</text>
</comment>
<feature type="domain" description="L,D-TPase catalytic" evidence="8">
    <location>
        <begin position="55"/>
        <end position="187"/>
    </location>
</feature>
<dbReference type="GO" id="GO:0016740">
    <property type="term" value="F:transferase activity"/>
    <property type="evidence" value="ECO:0007669"/>
    <property type="project" value="UniProtKB-KW"/>
</dbReference>
<evidence type="ECO:0000256" key="1">
    <source>
        <dbReference type="ARBA" id="ARBA00004752"/>
    </source>
</evidence>
<gene>
    <name evidence="9" type="ORF">A4S15_07425</name>
</gene>
<feature type="active site" description="Nucleophile" evidence="7">
    <location>
        <position position="156"/>
    </location>
</feature>
<comment type="similarity">
    <text evidence="2">Belongs to the YkuD family.</text>
</comment>
<dbReference type="InterPro" id="IPR005490">
    <property type="entry name" value="LD_TPept_cat_dom"/>
</dbReference>
<evidence type="ECO:0000313" key="10">
    <source>
        <dbReference type="Proteomes" id="UP000192872"/>
    </source>
</evidence>
<reference evidence="9 10" key="1">
    <citation type="journal article" date="2017" name="Water Res.">
        <title>Comammox in drinking water systems.</title>
        <authorList>
            <person name="Wang Y."/>
            <person name="Ma L."/>
            <person name="Mao Y."/>
            <person name="Jiang X."/>
            <person name="Xia Y."/>
            <person name="Yu K."/>
            <person name="Li B."/>
            <person name="Zhang T."/>
        </authorList>
    </citation>
    <scope>NUCLEOTIDE SEQUENCE [LARGE SCALE GENOMIC DNA]</scope>
    <source>
        <strain evidence="9">SG_bin8</strain>
    </source>
</reference>
<evidence type="ECO:0000256" key="2">
    <source>
        <dbReference type="ARBA" id="ARBA00005992"/>
    </source>
</evidence>
<dbReference type="AlphaFoldDB" id="A0A1W9HYZ6"/>
<evidence type="ECO:0000256" key="3">
    <source>
        <dbReference type="ARBA" id="ARBA00022679"/>
    </source>
</evidence>
<dbReference type="RefSeq" id="WP_376800412.1">
    <property type="nucleotide sequence ID" value="NZ_DBNB01000037.1"/>
</dbReference>
<dbReference type="GO" id="GO:0071555">
    <property type="term" value="P:cell wall organization"/>
    <property type="evidence" value="ECO:0007669"/>
    <property type="project" value="UniProtKB-UniRule"/>
</dbReference>
<dbReference type="CDD" id="cd16913">
    <property type="entry name" value="YkuD_like"/>
    <property type="match status" value="1"/>
</dbReference>
<keyword evidence="4 7" id="KW-0133">Cell shape</keyword>
<accession>A0A1W9HYZ6</accession>
<evidence type="ECO:0000256" key="5">
    <source>
        <dbReference type="ARBA" id="ARBA00022984"/>
    </source>
</evidence>
<evidence type="ECO:0000313" key="9">
    <source>
        <dbReference type="EMBL" id="OQW52649.1"/>
    </source>
</evidence>
<evidence type="ECO:0000256" key="6">
    <source>
        <dbReference type="ARBA" id="ARBA00023316"/>
    </source>
</evidence>
<organism evidence="9 10">
    <name type="scientific">Candidatus Raskinella chloraquaticus</name>
    <dbReference type="NCBI Taxonomy" id="1951219"/>
    <lineage>
        <taxon>Bacteria</taxon>
        <taxon>Pseudomonadati</taxon>
        <taxon>Pseudomonadota</taxon>
        <taxon>Alphaproteobacteria</taxon>
        <taxon>Hyphomicrobiales</taxon>
        <taxon>Phreatobacteraceae</taxon>
        <taxon>Candidatus Raskinella</taxon>
    </lineage>
</organism>
<keyword evidence="5 7" id="KW-0573">Peptidoglycan synthesis</keyword>
<dbReference type="STRING" id="1827387.A4S15_07425"/>
<dbReference type="PROSITE" id="PS52029">
    <property type="entry name" value="LD_TPASE"/>
    <property type="match status" value="1"/>
</dbReference>
<dbReference type="PANTHER" id="PTHR36699">
    <property type="entry name" value="LD-TRANSPEPTIDASE"/>
    <property type="match status" value="1"/>
</dbReference>
<proteinExistence type="inferred from homology"/>
<keyword evidence="3" id="KW-0808">Transferase</keyword>
<dbReference type="PANTHER" id="PTHR36699:SF1">
    <property type="entry name" value="L,D-TRANSPEPTIDASE YAFK-RELATED"/>
    <property type="match status" value="1"/>
</dbReference>